<dbReference type="EMBL" id="SWJQ01000192">
    <property type="protein sequence ID" value="TRZ19249.1"/>
    <property type="molecule type" value="Genomic_DNA"/>
</dbReference>
<dbReference type="AlphaFoldDB" id="A0A8K1LMC2"/>
<organism evidence="1 2">
    <name type="scientific">Zosterops borbonicus</name>
    <dbReference type="NCBI Taxonomy" id="364589"/>
    <lineage>
        <taxon>Eukaryota</taxon>
        <taxon>Metazoa</taxon>
        <taxon>Chordata</taxon>
        <taxon>Craniata</taxon>
        <taxon>Vertebrata</taxon>
        <taxon>Euteleostomi</taxon>
        <taxon>Archelosauria</taxon>
        <taxon>Archosauria</taxon>
        <taxon>Dinosauria</taxon>
        <taxon>Saurischia</taxon>
        <taxon>Theropoda</taxon>
        <taxon>Coelurosauria</taxon>
        <taxon>Aves</taxon>
        <taxon>Neognathae</taxon>
        <taxon>Neoaves</taxon>
        <taxon>Telluraves</taxon>
        <taxon>Australaves</taxon>
        <taxon>Passeriformes</taxon>
        <taxon>Sylvioidea</taxon>
        <taxon>Zosteropidae</taxon>
        <taxon>Zosterops</taxon>
    </lineage>
</organism>
<evidence type="ECO:0000313" key="2">
    <source>
        <dbReference type="Proteomes" id="UP000796761"/>
    </source>
</evidence>
<sequence length="233" mass="25891">MLSALLCYKAKLMLGKGVVNEDFVLFIQLGSRERGKEEMLGQLSLGYWLDKPLVSSSICYTIEAYIGNALEKGISISDMWSLSYSSTGHVFEPFVRKCGECKLALLGGKLCDMRLYPYSIFYMFSYIAIKSQLHELHQMCFVMESQSSFIPQSVQMLVIALTQVQDLALGLVEFHKVCTVPPVKPVKVPLDDIPSLQCVNGITQPGVTHKLAEGVLNLTAYAINKDLGQGRPR</sequence>
<keyword evidence="2" id="KW-1185">Reference proteome</keyword>
<dbReference type="Proteomes" id="UP000796761">
    <property type="component" value="Unassembled WGS sequence"/>
</dbReference>
<proteinExistence type="predicted"/>
<accession>A0A8K1LMC2</accession>
<protein>
    <submittedName>
        <fullName evidence="1">Uncharacterized protein</fullName>
    </submittedName>
</protein>
<gene>
    <name evidence="1" type="ORF">HGM15179_007850</name>
</gene>
<name>A0A8K1LMC2_9PASS</name>
<evidence type="ECO:0000313" key="1">
    <source>
        <dbReference type="EMBL" id="TRZ19249.1"/>
    </source>
</evidence>
<comment type="caution">
    <text evidence="1">The sequence shown here is derived from an EMBL/GenBank/DDBJ whole genome shotgun (WGS) entry which is preliminary data.</text>
</comment>
<reference evidence="1" key="1">
    <citation type="submission" date="2019-04" db="EMBL/GenBank/DDBJ databases">
        <title>Genome assembly of Zosterops borbonicus 15179.</title>
        <authorList>
            <person name="Leroy T."/>
            <person name="Anselmetti Y."/>
            <person name="Tilak M.-K."/>
            <person name="Nabholz B."/>
        </authorList>
    </citation>
    <scope>NUCLEOTIDE SEQUENCE</scope>
    <source>
        <strain evidence="1">HGM_15179</strain>
        <tissue evidence="1">Muscle</tissue>
    </source>
</reference>